<dbReference type="EMBL" id="LIZX01000011">
    <property type="protein sequence ID" value="KPJ69909.1"/>
    <property type="molecule type" value="Genomic_DNA"/>
</dbReference>
<evidence type="ECO:0000256" key="10">
    <source>
        <dbReference type="PIRSR" id="PIRSR006113-2"/>
    </source>
</evidence>
<reference evidence="11 12" key="1">
    <citation type="journal article" date="2015" name="Microbiome">
        <title>Genomic resolution of linkages in carbon, nitrogen, and sulfur cycling among widespread estuary sediment bacteria.</title>
        <authorList>
            <person name="Baker B.J."/>
            <person name="Lazar C.S."/>
            <person name="Teske A.P."/>
            <person name="Dick G.J."/>
        </authorList>
    </citation>
    <scope>NUCLEOTIDE SEQUENCE [LARGE SCALE GENOMIC DNA]</scope>
    <source>
        <strain evidence="11">DG_54_3</strain>
    </source>
</reference>
<dbReference type="GO" id="GO:0046872">
    <property type="term" value="F:metal ion binding"/>
    <property type="evidence" value="ECO:0007669"/>
    <property type="project" value="UniProtKB-KW"/>
</dbReference>
<evidence type="ECO:0000256" key="1">
    <source>
        <dbReference type="ARBA" id="ARBA00005061"/>
    </source>
</evidence>
<dbReference type="Gene3D" id="3.30.479.10">
    <property type="entry name" value="6-pyruvoyl tetrahydropterin synthase/QueD"/>
    <property type="match status" value="1"/>
</dbReference>
<dbReference type="GO" id="GO:0008616">
    <property type="term" value="P:tRNA queuosine(34) biosynthetic process"/>
    <property type="evidence" value="ECO:0007669"/>
    <property type="project" value="UniProtKB-KW"/>
</dbReference>
<organism evidence="11 12">
    <name type="scientific">candidate division WOR-1 bacterium DG_54_3</name>
    <dbReference type="NCBI Taxonomy" id="1703775"/>
    <lineage>
        <taxon>Bacteria</taxon>
        <taxon>Bacillati</taxon>
        <taxon>Saganbacteria</taxon>
    </lineage>
</organism>
<dbReference type="SUPFAM" id="SSF55620">
    <property type="entry name" value="Tetrahydrobiopterin biosynthesis enzymes-like"/>
    <property type="match status" value="1"/>
</dbReference>
<evidence type="ECO:0000256" key="6">
    <source>
        <dbReference type="ARBA" id="ARBA00023239"/>
    </source>
</evidence>
<evidence type="ECO:0000313" key="11">
    <source>
        <dbReference type="EMBL" id="KPJ69909.1"/>
    </source>
</evidence>
<sequence length="115" mass="13518">MSWILKVNERFQAAHFLKEYRGKCEKIHGHTFWVEVQVKVTKLDKRGIGVDFATIKKKLTEILPDHAFLNEVYDFVPSAENLARHFYKELKKNFPVKEVTVWESENASATYSESR</sequence>
<evidence type="ECO:0000256" key="8">
    <source>
        <dbReference type="PIRNR" id="PIRNR006113"/>
    </source>
</evidence>
<evidence type="ECO:0000256" key="5">
    <source>
        <dbReference type="ARBA" id="ARBA00022833"/>
    </source>
</evidence>
<dbReference type="PANTHER" id="PTHR12589:SF7">
    <property type="entry name" value="6-PYRUVOYL TETRAHYDROBIOPTERIN SYNTHASE"/>
    <property type="match status" value="1"/>
</dbReference>
<feature type="binding site" evidence="10">
    <location>
        <position position="28"/>
    </location>
    <ligand>
        <name>Zn(2+)</name>
        <dbReference type="ChEBI" id="CHEBI:29105"/>
    </ligand>
</feature>
<feature type="binding site" evidence="10">
    <location>
        <position position="15"/>
    </location>
    <ligand>
        <name>Zn(2+)</name>
        <dbReference type="ChEBI" id="CHEBI:29105"/>
    </ligand>
</feature>
<feature type="binding site" evidence="10">
    <location>
        <position position="30"/>
    </location>
    <ligand>
        <name>Zn(2+)</name>
        <dbReference type="ChEBI" id="CHEBI:29105"/>
    </ligand>
</feature>
<gene>
    <name evidence="11" type="ORF">AMJ44_01785</name>
</gene>
<dbReference type="AlphaFoldDB" id="A0A0S7Y5B8"/>
<feature type="active site" description="Charge relay system" evidence="9">
    <location>
        <position position="66"/>
    </location>
</feature>
<dbReference type="PANTHER" id="PTHR12589">
    <property type="entry name" value="PYRUVOYL TETRAHYDROBIOPTERIN SYNTHASE"/>
    <property type="match status" value="1"/>
</dbReference>
<dbReference type="InterPro" id="IPR038418">
    <property type="entry name" value="6-PTP_synth/QueD_sf"/>
</dbReference>
<evidence type="ECO:0000256" key="7">
    <source>
        <dbReference type="ARBA" id="ARBA00048807"/>
    </source>
</evidence>
<keyword evidence="8" id="KW-0671">Queuosine biosynthesis</keyword>
<keyword evidence="4 8" id="KW-0479">Metal-binding</keyword>
<dbReference type="EC" id="4.-.-.-" evidence="8"/>
<dbReference type="InterPro" id="IPR007115">
    <property type="entry name" value="6-PTP_synth/QueD"/>
</dbReference>
<comment type="caution">
    <text evidence="11">The sequence shown here is derived from an EMBL/GenBank/DDBJ whole genome shotgun (WGS) entry which is preliminary data.</text>
</comment>
<comment type="pathway">
    <text evidence="1 8">Purine metabolism; 7-cyano-7-deazaguanine biosynthesis.</text>
</comment>
<keyword evidence="6 8" id="KW-0456">Lyase</keyword>
<feature type="active site" description="Proton acceptor" evidence="9">
    <location>
        <position position="24"/>
    </location>
</feature>
<comment type="similarity">
    <text evidence="2 8">Belongs to the PTPS family. QueD subfamily.</text>
</comment>
<dbReference type="UniPathway" id="UPA00391"/>
<evidence type="ECO:0000256" key="4">
    <source>
        <dbReference type="ARBA" id="ARBA00022723"/>
    </source>
</evidence>
<dbReference type="GO" id="GO:0070497">
    <property type="term" value="F:6-carboxytetrahydropterin synthase activity"/>
    <property type="evidence" value="ECO:0007669"/>
    <property type="project" value="UniProtKB-EC"/>
</dbReference>
<dbReference type="NCBIfam" id="TIGR03367">
    <property type="entry name" value="queuosine_QueD"/>
    <property type="match status" value="1"/>
</dbReference>
<name>A0A0S7Y5B8_UNCSA</name>
<comment type="cofactor">
    <cofactor evidence="8 10">
        <name>Zn(2+)</name>
        <dbReference type="ChEBI" id="CHEBI:29105"/>
    </cofactor>
    <text evidence="8 10">Binds 1 zinc ion per subunit.</text>
</comment>
<comment type="catalytic activity">
    <reaction evidence="7 8">
        <text>7,8-dihydroneopterin 3'-triphosphate + H2O = 6-carboxy-5,6,7,8-tetrahydropterin + triphosphate + acetaldehyde + 2 H(+)</text>
        <dbReference type="Rhea" id="RHEA:27966"/>
        <dbReference type="ChEBI" id="CHEBI:15343"/>
        <dbReference type="ChEBI" id="CHEBI:15377"/>
        <dbReference type="ChEBI" id="CHEBI:15378"/>
        <dbReference type="ChEBI" id="CHEBI:18036"/>
        <dbReference type="ChEBI" id="CHEBI:58462"/>
        <dbReference type="ChEBI" id="CHEBI:61032"/>
        <dbReference type="EC" id="4.1.2.50"/>
    </reaction>
</comment>
<dbReference type="PIRSF" id="PIRSF006113">
    <property type="entry name" value="PTP_synth"/>
    <property type="match status" value="1"/>
</dbReference>
<proteinExistence type="inferred from homology"/>
<protein>
    <recommendedName>
        <fullName evidence="3 8">6-carboxy-5,6,7,8-tetrahydropterin synthase</fullName>
        <ecNumber evidence="8">4.-.-.-</ecNumber>
    </recommendedName>
</protein>
<keyword evidence="5 8" id="KW-0862">Zinc</keyword>
<accession>A0A0S7Y5B8</accession>
<dbReference type="Proteomes" id="UP000051861">
    <property type="component" value="Unassembled WGS sequence"/>
</dbReference>
<evidence type="ECO:0000256" key="9">
    <source>
        <dbReference type="PIRSR" id="PIRSR006113-1"/>
    </source>
</evidence>
<evidence type="ECO:0000256" key="3">
    <source>
        <dbReference type="ARBA" id="ARBA00018141"/>
    </source>
</evidence>
<evidence type="ECO:0000256" key="2">
    <source>
        <dbReference type="ARBA" id="ARBA00008900"/>
    </source>
</evidence>
<evidence type="ECO:0000313" key="12">
    <source>
        <dbReference type="Proteomes" id="UP000051861"/>
    </source>
</evidence>
<dbReference type="Pfam" id="PF01242">
    <property type="entry name" value="PTPS"/>
    <property type="match status" value="1"/>
</dbReference>
<feature type="active site" description="Charge relay system" evidence="9">
    <location>
        <position position="103"/>
    </location>
</feature>